<sequence length="623" mass="66990">MHIRRAHIQRPTRRTPDTSTHRHLQTRITHRYSHRRPGPPRIRGAVVMGCCSSLSAGHDAALASGPGAKRFFYLDDLPLSICASPSGVAHLQLRLVGPSGCLSDAMWRLEDACEHRGLLIQSAQMSREGGLVHWVIELKGIRGKMDAFQVSSPMKMLPFASNPANGLELKLRRAGPEPGPEPLPEWVAVGVQGLGDAGDGCLAAVPEILCASATSASYVVGCHAALLQAVGRAEASVIAAKLETNGVFLEDELWVQPVRANAQEVDDLAAEIKQSYECALYERNFPAYLRREDTPKKFLVAKDASGLVGAMRENDAHKLASQAGTMPPELYGLLSGLRYEMRPCTEGFKICGFDKFIGAGWIPVEAEVLPQEQRSAEALAELPPVLEIRTHFSRASGGAGGARRAPRSGMAPLDSLQRWAASGKGHAEFVTWLDAPSKTWTIWKVFLNGVLPEGMKCGAQAVAEHLSGDAGLFFGETPGARSNLFGAIADLRCIKVCDVVNWNTYVLMAIAASADRSPQMFGSHMASTIEQELAAATLSAADLESGSVTTVFTKTGLGRLVCNVLSIWNAQLGLSLYVEEAAVSFVRGALEHICGEAREMMHVRVSIGRATPHNSFARATSCP</sequence>
<feature type="compositionally biased region" description="Basic residues" evidence="1">
    <location>
        <begin position="21"/>
        <end position="38"/>
    </location>
</feature>
<organism evidence="2 3">
    <name type="scientific">Prorocentrum cordatum</name>
    <dbReference type="NCBI Taxonomy" id="2364126"/>
    <lineage>
        <taxon>Eukaryota</taxon>
        <taxon>Sar</taxon>
        <taxon>Alveolata</taxon>
        <taxon>Dinophyceae</taxon>
        <taxon>Prorocentrales</taxon>
        <taxon>Prorocentraceae</taxon>
        <taxon>Prorocentrum</taxon>
    </lineage>
</organism>
<comment type="caution">
    <text evidence="2">The sequence shown here is derived from an EMBL/GenBank/DDBJ whole genome shotgun (WGS) entry which is preliminary data.</text>
</comment>
<proteinExistence type="predicted"/>
<dbReference type="EMBL" id="CAUYUJ010001892">
    <property type="protein sequence ID" value="CAK0798135.1"/>
    <property type="molecule type" value="Genomic_DNA"/>
</dbReference>
<gene>
    <name evidence="2" type="ORF">PCOR1329_LOCUS7006</name>
</gene>
<feature type="region of interest" description="Disordered" evidence="1">
    <location>
        <begin position="1"/>
        <end position="40"/>
    </location>
</feature>
<keyword evidence="3" id="KW-1185">Reference proteome</keyword>
<name>A0ABN9Q1U5_9DINO</name>
<protein>
    <submittedName>
        <fullName evidence="2">Uncharacterized protein</fullName>
    </submittedName>
</protein>
<feature type="compositionally biased region" description="Basic residues" evidence="1">
    <location>
        <begin position="1"/>
        <end position="13"/>
    </location>
</feature>
<evidence type="ECO:0000313" key="2">
    <source>
        <dbReference type="EMBL" id="CAK0798135.1"/>
    </source>
</evidence>
<reference evidence="2" key="1">
    <citation type="submission" date="2023-10" db="EMBL/GenBank/DDBJ databases">
        <authorList>
            <person name="Chen Y."/>
            <person name="Shah S."/>
            <person name="Dougan E. K."/>
            <person name="Thang M."/>
            <person name="Chan C."/>
        </authorList>
    </citation>
    <scope>NUCLEOTIDE SEQUENCE [LARGE SCALE GENOMIC DNA]</scope>
</reference>
<dbReference type="Proteomes" id="UP001189429">
    <property type="component" value="Unassembled WGS sequence"/>
</dbReference>
<evidence type="ECO:0000256" key="1">
    <source>
        <dbReference type="SAM" id="MobiDB-lite"/>
    </source>
</evidence>
<evidence type="ECO:0000313" key="3">
    <source>
        <dbReference type="Proteomes" id="UP001189429"/>
    </source>
</evidence>
<accession>A0ABN9Q1U5</accession>